<dbReference type="InterPro" id="IPR007437">
    <property type="entry name" value="DUF486"/>
</dbReference>
<gene>
    <name evidence="2" type="ORF">MACH21_24460</name>
</gene>
<dbReference type="EMBL" id="AP027266">
    <property type="protein sequence ID" value="BDW86269.1"/>
    <property type="molecule type" value="Genomic_DNA"/>
</dbReference>
<name>A0AA48H4A2_9RHOB</name>
<feature type="transmembrane region" description="Helical" evidence="1">
    <location>
        <begin position="7"/>
        <end position="27"/>
    </location>
</feature>
<feature type="transmembrane region" description="Helical" evidence="1">
    <location>
        <begin position="96"/>
        <end position="113"/>
    </location>
</feature>
<keyword evidence="1" id="KW-0472">Membrane</keyword>
<dbReference type="AlphaFoldDB" id="A0AA48H4A2"/>
<keyword evidence="3" id="KW-1185">Reference proteome</keyword>
<keyword evidence="1" id="KW-0812">Transmembrane</keyword>
<dbReference type="Proteomes" id="UP001337723">
    <property type="component" value="Chromosome"/>
</dbReference>
<keyword evidence="1" id="KW-1133">Transmembrane helix</keyword>
<organism evidence="2 3">
    <name type="scientific">Roseicyclus marinus</name>
    <dbReference type="NCBI Taxonomy" id="2161673"/>
    <lineage>
        <taxon>Bacteria</taxon>
        <taxon>Pseudomonadati</taxon>
        <taxon>Pseudomonadota</taxon>
        <taxon>Alphaproteobacteria</taxon>
        <taxon>Rhodobacterales</taxon>
        <taxon>Roseobacteraceae</taxon>
        <taxon>Roseicyclus</taxon>
    </lineage>
</organism>
<dbReference type="KEGG" id="rmai:MACH21_24460"/>
<dbReference type="PANTHER" id="PTHR38482:SF1">
    <property type="entry name" value="DMT FAMILY PROTEIN"/>
    <property type="match status" value="1"/>
</dbReference>
<feature type="transmembrane region" description="Helical" evidence="1">
    <location>
        <begin position="33"/>
        <end position="53"/>
    </location>
</feature>
<accession>A0AA48H4A2</accession>
<evidence type="ECO:0000256" key="1">
    <source>
        <dbReference type="SAM" id="Phobius"/>
    </source>
</evidence>
<dbReference type="PIRSF" id="PIRSF021239">
    <property type="entry name" value="UCP021239"/>
    <property type="match status" value="1"/>
</dbReference>
<sequence>MPQIPVPVATIGLLILSNIFMTFAWYGHLKFKTAPLLAVILISWGIAFFEYLLQVPANRIGHGHFSAAELKTIQEVITLTVFGIFSVVYLREPLAWNHLVGFALIAAGAFFVFHRWT</sequence>
<proteinExistence type="predicted"/>
<dbReference type="PANTHER" id="PTHR38482">
    <property type="entry name" value="DMT FAMILY PROTEIN"/>
    <property type="match status" value="1"/>
</dbReference>
<evidence type="ECO:0000313" key="3">
    <source>
        <dbReference type="Proteomes" id="UP001337723"/>
    </source>
</evidence>
<reference evidence="2 3" key="1">
    <citation type="submission" date="2023-01" db="EMBL/GenBank/DDBJ databases">
        <title>Complete genome sequence of Roseicyclus marinus strain Dej080120_10.</title>
        <authorList>
            <person name="Ueki S."/>
            <person name="Maruyama F."/>
        </authorList>
    </citation>
    <scope>NUCLEOTIDE SEQUENCE [LARGE SCALE GENOMIC DNA]</scope>
    <source>
        <strain evidence="2 3">Dej080120_10</strain>
    </source>
</reference>
<protein>
    <submittedName>
        <fullName evidence="2">Membrane protein</fullName>
    </submittedName>
</protein>
<evidence type="ECO:0000313" key="2">
    <source>
        <dbReference type="EMBL" id="BDW86269.1"/>
    </source>
</evidence>
<dbReference type="RefSeq" id="WP_338272200.1">
    <property type="nucleotide sequence ID" value="NZ_AP027266.1"/>
</dbReference>
<dbReference type="Pfam" id="PF04342">
    <property type="entry name" value="DMT_6"/>
    <property type="match status" value="1"/>
</dbReference>